<proteinExistence type="predicted"/>
<comment type="caution">
    <text evidence="1">The sequence shown here is derived from an EMBL/GenBank/DDBJ whole genome shotgun (WGS) entry which is preliminary data.</text>
</comment>
<evidence type="ECO:0008006" key="3">
    <source>
        <dbReference type="Google" id="ProtNLM"/>
    </source>
</evidence>
<gene>
    <name evidence="1" type="ORF">D0435_11640</name>
</gene>
<keyword evidence="2" id="KW-1185">Reference proteome</keyword>
<organism evidence="1 2">
    <name type="scientific">Anaerotruncus colihominis</name>
    <dbReference type="NCBI Taxonomy" id="169435"/>
    <lineage>
        <taxon>Bacteria</taxon>
        <taxon>Bacillati</taxon>
        <taxon>Bacillota</taxon>
        <taxon>Clostridia</taxon>
        <taxon>Eubacteriales</taxon>
        <taxon>Oscillospiraceae</taxon>
        <taxon>Anaerotruncus</taxon>
    </lineage>
</organism>
<dbReference type="AlphaFoldDB" id="A0A845QMA7"/>
<protein>
    <recommendedName>
        <fullName evidence="3">Single-stranded DNA-binding protein</fullName>
    </recommendedName>
</protein>
<reference evidence="1 2" key="1">
    <citation type="submission" date="2018-08" db="EMBL/GenBank/DDBJ databases">
        <title>Murine metabolic-syndrome-specific gut microbial biobank.</title>
        <authorList>
            <person name="Liu C."/>
        </authorList>
    </citation>
    <scope>NUCLEOTIDE SEQUENCE [LARGE SCALE GENOMIC DNA]</scope>
    <source>
        <strain evidence="1 2">28</strain>
    </source>
</reference>
<dbReference type="EMBL" id="QXWK01000022">
    <property type="protein sequence ID" value="NBH62305.1"/>
    <property type="molecule type" value="Genomic_DNA"/>
</dbReference>
<evidence type="ECO:0000313" key="1">
    <source>
        <dbReference type="EMBL" id="NBH62305.1"/>
    </source>
</evidence>
<dbReference type="Proteomes" id="UP000446866">
    <property type="component" value="Unassembled WGS sequence"/>
</dbReference>
<sequence length="99" mass="11625">MKIETINATVFEPKKEDGRKDTVIANISTYEGKNQNDKARYCSWRTRFVGEAYEKALGLKDKDRIVIKAGKVENNYNKEKEKLYVMVTVFDFEYEEEKS</sequence>
<evidence type="ECO:0000313" key="2">
    <source>
        <dbReference type="Proteomes" id="UP000446866"/>
    </source>
</evidence>
<dbReference type="RefSeq" id="WP_160202595.1">
    <property type="nucleotide sequence ID" value="NZ_QXWK01000022.1"/>
</dbReference>
<name>A0A845QMA7_9FIRM</name>
<accession>A0A845QMA7</accession>